<protein>
    <submittedName>
        <fullName evidence="1">SRPBCC family protein</fullName>
    </submittedName>
</protein>
<dbReference type="Gene3D" id="3.30.530.20">
    <property type="match status" value="1"/>
</dbReference>
<dbReference type="EMBL" id="JAOWKX010000009">
    <property type="protein sequence ID" value="MCV2886281.1"/>
    <property type="molecule type" value="Genomic_DNA"/>
</dbReference>
<dbReference type="Pfam" id="PF10604">
    <property type="entry name" value="Polyketide_cyc2"/>
    <property type="match status" value="1"/>
</dbReference>
<name>A0ABT3AC76_9ALTE</name>
<dbReference type="SUPFAM" id="SSF55961">
    <property type="entry name" value="Bet v1-like"/>
    <property type="match status" value="1"/>
</dbReference>
<gene>
    <name evidence="1" type="ORF">OE749_16425</name>
</gene>
<dbReference type="InterPro" id="IPR023393">
    <property type="entry name" value="START-like_dom_sf"/>
</dbReference>
<evidence type="ECO:0000313" key="1">
    <source>
        <dbReference type="EMBL" id="MCV2886281.1"/>
    </source>
</evidence>
<dbReference type="InterPro" id="IPR019587">
    <property type="entry name" value="Polyketide_cyclase/dehydratase"/>
</dbReference>
<evidence type="ECO:0000313" key="2">
    <source>
        <dbReference type="Proteomes" id="UP001652504"/>
    </source>
</evidence>
<comment type="caution">
    <text evidence="1">The sequence shown here is derived from an EMBL/GenBank/DDBJ whole genome shotgun (WGS) entry which is preliminary data.</text>
</comment>
<organism evidence="1 2">
    <name type="scientific">Fluctibacter corallii</name>
    <dbReference type="NCBI Taxonomy" id="2984329"/>
    <lineage>
        <taxon>Bacteria</taxon>
        <taxon>Pseudomonadati</taxon>
        <taxon>Pseudomonadota</taxon>
        <taxon>Gammaproteobacteria</taxon>
        <taxon>Alteromonadales</taxon>
        <taxon>Alteromonadaceae</taxon>
        <taxon>Fluctibacter</taxon>
    </lineage>
</organism>
<dbReference type="Proteomes" id="UP001652504">
    <property type="component" value="Unassembled WGS sequence"/>
</dbReference>
<accession>A0ABT3AC76</accession>
<dbReference type="RefSeq" id="WP_263713566.1">
    <property type="nucleotide sequence ID" value="NZ_JAOWKX010000009.1"/>
</dbReference>
<proteinExistence type="predicted"/>
<sequence>MNMVNLVINFHQPADWLFAQLADHQRFGEIIGANIKRVKDAPQTDSTKTDGLYNINGSGSVRRIYNVTGNFEEVITQFEPCCFIQYRVSKGSPIKNHLGEMRITATQSGCTLDYQIRFEPKLPVPGWGKLLEVIIAAPLRRGLTDLAKKSRRA</sequence>
<keyword evidence="2" id="KW-1185">Reference proteome</keyword>
<reference evidence="1 2" key="1">
    <citation type="submission" date="2022-10" db="EMBL/GenBank/DDBJ databases">
        <title>Aestuariibacter sp. AA17 isolated from Montipora capitata coral fragment.</title>
        <authorList>
            <person name="Emsley S.A."/>
            <person name="Pfannmuller K.M."/>
            <person name="Loughran R.M."/>
            <person name="Shlafstein M."/>
            <person name="Papke E."/>
            <person name="Saw J.H."/>
            <person name="Ushijima B."/>
            <person name="Videau P."/>
        </authorList>
    </citation>
    <scope>NUCLEOTIDE SEQUENCE [LARGE SCALE GENOMIC DNA]</scope>
    <source>
        <strain evidence="1 2">AA17</strain>
    </source>
</reference>